<feature type="domain" description="MazG C-terminal" evidence="1">
    <location>
        <begin position="221"/>
        <end position="405"/>
    </location>
</feature>
<evidence type="ECO:0000313" key="2">
    <source>
        <dbReference type="EMBL" id="API57777.1"/>
    </source>
</evidence>
<dbReference type="RefSeq" id="WP_072642769.1">
    <property type="nucleotide sequence ID" value="NZ_CP018236.1"/>
</dbReference>
<accession>A0A1L3ZQA7</accession>
<dbReference type="AlphaFoldDB" id="A0A1L3ZQA7"/>
<geneLocation type="plasmid" evidence="3">
    <name>unnamed8 sequence</name>
</geneLocation>
<dbReference type="Gene3D" id="1.10.287.1080">
    <property type="entry name" value="MazG-like"/>
    <property type="match status" value="1"/>
</dbReference>
<protein>
    <recommendedName>
        <fullName evidence="1">MazG C-terminal domain-containing protein</fullName>
    </recommendedName>
</protein>
<dbReference type="Pfam" id="PF18722">
    <property type="entry name" value="MazG_C"/>
    <property type="match status" value="1"/>
</dbReference>
<evidence type="ECO:0000259" key="1">
    <source>
        <dbReference type="Pfam" id="PF18722"/>
    </source>
</evidence>
<dbReference type="CDD" id="cd11541">
    <property type="entry name" value="NTP-PPase_u4"/>
    <property type="match status" value="1"/>
</dbReference>
<dbReference type="EMBL" id="CP018236">
    <property type="protein sequence ID" value="API57777.1"/>
    <property type="molecule type" value="Genomic_DNA"/>
</dbReference>
<sequence length="407" mass="46109">MFSAVDTTFLRKQHALFADLDAPLSLDEYQAFTRETDKNEKSDLEGLGFVLLGLYGEVGSLLSELKKKQRDKDAYHAYHESTVEELGDTLWYFANAAMRAGLRLSELAHRAGAGYSNWDDSDANITFEQLQKALSPAQSPQSAAAVERGFLALAGKVGLLLEDYNQGRVQRNRDVLSSHLVEIFRLLLTAARDANVNLDEAARKNITKALSRWPLEKLWAPLFDEGFPADERLPRVIPMRFREKTSGSKVQVIQEMNGVRIGDPVTDNRHPPDDYRFHDVFHLSYAALLGWSPTLRGLLKVKRKSDPIVDDNEDGARASLIEEGVSTWIFNHGQRHQFFRNVTSVDYGLLKAVQELVSGYEVEKLPLWQWEMAILEGFRVFRELKHHRGGTVTADLNEHTLTFRAPE</sequence>
<organism evidence="2 3">
    <name type="scientific">Rhizobium leguminosarum</name>
    <dbReference type="NCBI Taxonomy" id="384"/>
    <lineage>
        <taxon>Bacteria</taxon>
        <taxon>Pseudomonadati</taxon>
        <taxon>Pseudomonadota</taxon>
        <taxon>Alphaproteobacteria</taxon>
        <taxon>Hyphomicrobiales</taxon>
        <taxon>Rhizobiaceae</taxon>
        <taxon>Rhizobium/Agrobacterium group</taxon>
        <taxon>Rhizobium</taxon>
    </lineage>
</organism>
<dbReference type="InterPro" id="IPR011379">
    <property type="entry name" value="MazG-related_GP37"/>
</dbReference>
<gene>
    <name evidence="2" type="ORF">BMW22_41715</name>
</gene>
<keyword evidence="2" id="KW-0614">Plasmid</keyword>
<proteinExistence type="predicted"/>
<name>A0A1L3ZQA7_RHILE</name>
<dbReference type="SUPFAM" id="SSF101386">
    <property type="entry name" value="all-alpha NTP pyrophosphatases"/>
    <property type="match status" value="1"/>
</dbReference>
<reference evidence="2 3" key="1">
    <citation type="submission" date="2016-11" db="EMBL/GenBank/DDBJ databases">
        <title>Rhizobium leguminosarum bv. viciae strain Vaf12 isolated from Vavilovia formosa root nodules from Russia, Dagestan.</title>
        <authorList>
            <person name="Kimeklis A."/>
        </authorList>
    </citation>
    <scope>NUCLEOTIDE SEQUENCE [LARGE SCALE GENOMIC DNA]</scope>
    <source>
        <strain evidence="2 3">Vaf-108</strain>
        <plasmid evidence="3">Plasmid unnamed8 sequence</plasmid>
    </source>
</reference>
<dbReference type="InterPro" id="IPR041407">
    <property type="entry name" value="MazG_C"/>
</dbReference>
<dbReference type="Proteomes" id="UP000183050">
    <property type="component" value="Plasmid unnamed8"/>
</dbReference>
<evidence type="ECO:0000313" key="3">
    <source>
        <dbReference type="Proteomes" id="UP000183050"/>
    </source>
</evidence>